<organism evidence="3 4">
    <name type="scientific">Angomonas deanei</name>
    <dbReference type="NCBI Taxonomy" id="59799"/>
    <lineage>
        <taxon>Eukaryota</taxon>
        <taxon>Discoba</taxon>
        <taxon>Euglenozoa</taxon>
        <taxon>Kinetoplastea</taxon>
        <taxon>Metakinetoplastina</taxon>
        <taxon>Trypanosomatida</taxon>
        <taxon>Trypanosomatidae</taxon>
        <taxon>Strigomonadinae</taxon>
        <taxon>Angomonas</taxon>
    </lineage>
</organism>
<reference evidence="3 4" key="1">
    <citation type="submission" date="2020-08" db="EMBL/GenBank/DDBJ databases">
        <authorList>
            <person name="Newling K."/>
            <person name="Davey J."/>
            <person name="Forrester S."/>
        </authorList>
    </citation>
    <scope>NUCLEOTIDE SEQUENCE [LARGE SCALE GENOMIC DNA]</scope>
    <source>
        <strain evidence="4">Crithidia deanei Carvalho (ATCC PRA-265)</strain>
    </source>
</reference>
<evidence type="ECO:0000256" key="2">
    <source>
        <dbReference type="SAM" id="MobiDB-lite"/>
    </source>
</evidence>
<dbReference type="EMBL" id="LR877158">
    <property type="protein sequence ID" value="CAD2219445.1"/>
    <property type="molecule type" value="Genomic_DNA"/>
</dbReference>
<sequence>MEAELRSTSDQLTDEVASLEMSLAAAEREVQQRDQLLKAAQDCMSQQYDASLEGLTTLQHKAMEEIGEQQAVALETVAQTYQDEIERLKELYDLVDDEARENAMRFAMLRQVLGKIDQDVKQATTVTERKTTNLRSARGTQRKTEGSPSRLGSLSTNTPVAKTLEFEKENSMPRSVSRTEEY</sequence>
<proteinExistence type="predicted"/>
<evidence type="ECO:0000256" key="1">
    <source>
        <dbReference type="SAM" id="Coils"/>
    </source>
</evidence>
<feature type="compositionally biased region" description="Polar residues" evidence="2">
    <location>
        <begin position="146"/>
        <end position="160"/>
    </location>
</feature>
<feature type="compositionally biased region" description="Basic and acidic residues" evidence="2">
    <location>
        <begin position="164"/>
        <end position="182"/>
    </location>
</feature>
<name>A0A7G2CJ89_9TRYP</name>
<evidence type="ECO:0000313" key="3">
    <source>
        <dbReference type="EMBL" id="CAD2219445.1"/>
    </source>
</evidence>
<feature type="region of interest" description="Disordered" evidence="2">
    <location>
        <begin position="127"/>
        <end position="182"/>
    </location>
</feature>
<keyword evidence="1" id="KW-0175">Coiled coil</keyword>
<dbReference type="Proteomes" id="UP000515908">
    <property type="component" value="Chromosome 14"/>
</dbReference>
<protein>
    <submittedName>
        <fullName evidence="3">Uncharacterized protein</fullName>
    </submittedName>
</protein>
<keyword evidence="4" id="KW-1185">Reference proteome</keyword>
<dbReference type="AlphaFoldDB" id="A0A7G2CJ89"/>
<dbReference type="VEuPathDB" id="TriTrypDB:ADEAN_000695000"/>
<feature type="coiled-coil region" evidence="1">
    <location>
        <begin position="71"/>
        <end position="98"/>
    </location>
</feature>
<evidence type="ECO:0000313" key="4">
    <source>
        <dbReference type="Proteomes" id="UP000515908"/>
    </source>
</evidence>
<gene>
    <name evidence="3" type="ORF">ADEAN_000695000</name>
</gene>
<accession>A0A7G2CJ89</accession>